<sequence>MWRKPEAKFAAVPGGRAADIVQASEPAGASRMKFAPASLFAPLALLASPATAQVVVDNDLLERDLTILAADDMEGREAGTRGHERAAGYVAGRMAALGLEPAGDNGTYFQHVPLRTYSAAESGNTISIEGMDALVPEVDFVVRGGPQVQSGTVTAPLVFVGYALDMPGYDSFEGVDLEGAIAVRVRGGPVSLNSEEAAHFQSSTNQRLSDRGAIGVLTLFTPSMAETFGWDWLVGYLSHSSSMTWIGPDGMAFSQGPNIAGSGYLSEDISRALLDGQQFDFDDLAAAEESDVASLPSFALDRSATITFASEFDDIDSPNVIGMIPGSDPALADEYVVLTAHLDHVGIQPTEEVGDDEIFNGALDNAVGVASMLEVSRLLMETPAARPFLVVALTAEEKGLIGSSYHARNQGLATGQIIANVNLDMPVVTYDFQDVVAFGAERSTLYPAVRSAAEEYGLTLSPDPQPEQGFFTRSDQYSYVIAGIPAVYLDLGFANGGEVAQAVVFSEHYHQPSDEIGLIDFGGLARFTGVNYLIARNVGNMAERPAWLPGDFFGMTFGGAPAAPAE</sequence>
<keyword evidence="5" id="KW-0378">Hydrolase</keyword>
<feature type="domain" description="Peptidase M28" evidence="7">
    <location>
        <begin position="319"/>
        <end position="528"/>
    </location>
</feature>
<accession>A0A0H0XLL7</accession>
<dbReference type="PATRIC" id="fig|874156.12.peg.2334"/>
<comment type="caution">
    <text evidence="8">The sequence shown here is derived from an EMBL/GenBank/DDBJ whole genome shotgun (WGS) entry which is preliminary data.</text>
</comment>
<evidence type="ECO:0000256" key="2">
    <source>
        <dbReference type="ARBA" id="ARBA00022670"/>
    </source>
</evidence>
<dbReference type="InterPro" id="IPR046450">
    <property type="entry name" value="PA_dom_sf"/>
</dbReference>
<protein>
    <recommendedName>
        <fullName evidence="7">Peptidase M28 domain-containing protein</fullName>
    </recommendedName>
</protein>
<dbReference type="GO" id="GO:0004177">
    <property type="term" value="F:aminopeptidase activity"/>
    <property type="evidence" value="ECO:0007669"/>
    <property type="project" value="UniProtKB-KW"/>
</dbReference>
<dbReference type="SUPFAM" id="SSF52025">
    <property type="entry name" value="PA domain"/>
    <property type="match status" value="1"/>
</dbReference>
<proteinExistence type="predicted"/>
<dbReference type="GO" id="GO:0008235">
    <property type="term" value="F:metalloexopeptidase activity"/>
    <property type="evidence" value="ECO:0007669"/>
    <property type="project" value="InterPro"/>
</dbReference>
<dbReference type="PANTHER" id="PTHR12147:SF56">
    <property type="entry name" value="AMINOPEPTIDASE YDR415C-RELATED"/>
    <property type="match status" value="1"/>
</dbReference>
<dbReference type="Pfam" id="PF04389">
    <property type="entry name" value="Peptidase_M28"/>
    <property type="match status" value="1"/>
</dbReference>
<keyword evidence="6" id="KW-0862">Zinc</keyword>
<keyword evidence="3" id="KW-0479">Metal-binding</keyword>
<dbReference type="STRING" id="874156.GCA_001021555_02159"/>
<evidence type="ECO:0000256" key="1">
    <source>
        <dbReference type="ARBA" id="ARBA00022438"/>
    </source>
</evidence>
<gene>
    <name evidence="8" type="ORF">AAV99_11375</name>
</gene>
<dbReference type="InterPro" id="IPR007484">
    <property type="entry name" value="Peptidase_M28"/>
</dbReference>
<name>A0A0H0XLL7_9SPHN</name>
<keyword evidence="4" id="KW-0732">Signal</keyword>
<dbReference type="GO" id="GO:0046872">
    <property type="term" value="F:metal ion binding"/>
    <property type="evidence" value="ECO:0007669"/>
    <property type="project" value="UniProtKB-KW"/>
</dbReference>
<dbReference type="GO" id="GO:0006508">
    <property type="term" value="P:proteolysis"/>
    <property type="evidence" value="ECO:0007669"/>
    <property type="project" value="UniProtKB-KW"/>
</dbReference>
<evidence type="ECO:0000256" key="3">
    <source>
        <dbReference type="ARBA" id="ARBA00022723"/>
    </source>
</evidence>
<evidence type="ECO:0000313" key="9">
    <source>
        <dbReference type="Proteomes" id="UP000053455"/>
    </source>
</evidence>
<dbReference type="InterPro" id="IPR045175">
    <property type="entry name" value="M28_fam"/>
</dbReference>
<evidence type="ECO:0000256" key="6">
    <source>
        <dbReference type="ARBA" id="ARBA00022833"/>
    </source>
</evidence>
<dbReference type="PANTHER" id="PTHR12147">
    <property type="entry name" value="METALLOPEPTIDASE M28 FAMILY MEMBER"/>
    <property type="match status" value="1"/>
</dbReference>
<evidence type="ECO:0000313" key="8">
    <source>
        <dbReference type="EMBL" id="KLI63264.1"/>
    </source>
</evidence>
<keyword evidence="1" id="KW-0031">Aminopeptidase</keyword>
<dbReference type="SUPFAM" id="SSF53187">
    <property type="entry name" value="Zn-dependent exopeptidases"/>
    <property type="match status" value="1"/>
</dbReference>
<evidence type="ECO:0000256" key="5">
    <source>
        <dbReference type="ARBA" id="ARBA00022801"/>
    </source>
</evidence>
<evidence type="ECO:0000259" key="7">
    <source>
        <dbReference type="Pfam" id="PF04389"/>
    </source>
</evidence>
<keyword evidence="2" id="KW-0645">Protease</keyword>
<organism evidence="8 9">
    <name type="scientific">Aurantiacibacter marinus</name>
    <dbReference type="NCBI Taxonomy" id="874156"/>
    <lineage>
        <taxon>Bacteria</taxon>
        <taxon>Pseudomonadati</taxon>
        <taxon>Pseudomonadota</taxon>
        <taxon>Alphaproteobacteria</taxon>
        <taxon>Sphingomonadales</taxon>
        <taxon>Erythrobacteraceae</taxon>
        <taxon>Aurantiacibacter</taxon>
    </lineage>
</organism>
<keyword evidence="9" id="KW-1185">Reference proteome</keyword>
<evidence type="ECO:0000256" key="4">
    <source>
        <dbReference type="ARBA" id="ARBA00022729"/>
    </source>
</evidence>
<dbReference type="Proteomes" id="UP000053455">
    <property type="component" value="Unassembled WGS sequence"/>
</dbReference>
<reference evidence="8 9" key="1">
    <citation type="submission" date="2015-04" db="EMBL/GenBank/DDBJ databases">
        <title>The draft genome sequence of Erythrobacter marinus HWDM-33.</title>
        <authorList>
            <person name="Zhuang L."/>
            <person name="Liu Y."/>
            <person name="Shao Z."/>
        </authorList>
    </citation>
    <scope>NUCLEOTIDE SEQUENCE [LARGE SCALE GENOMIC DNA]</scope>
    <source>
        <strain evidence="8 9">HWDM-33</strain>
    </source>
</reference>
<dbReference type="EMBL" id="LBHU01000003">
    <property type="protein sequence ID" value="KLI63264.1"/>
    <property type="molecule type" value="Genomic_DNA"/>
</dbReference>
<dbReference type="Gene3D" id="3.40.630.10">
    <property type="entry name" value="Zn peptidases"/>
    <property type="match status" value="2"/>
</dbReference>
<dbReference type="AlphaFoldDB" id="A0A0H0XLL7"/>